<dbReference type="EMBL" id="RFLX01000001">
    <property type="protein sequence ID" value="RMI27200.1"/>
    <property type="molecule type" value="Genomic_DNA"/>
</dbReference>
<dbReference type="Gene3D" id="3.20.20.80">
    <property type="entry name" value="Glycosidases"/>
    <property type="match status" value="1"/>
</dbReference>
<reference evidence="13 14" key="1">
    <citation type="submission" date="2018-10" db="EMBL/GenBank/DDBJ databases">
        <title>Roseomonas sp. nov., isolated from feces of Tibetan antelopes in the Qinghai-Tibet plateau, China.</title>
        <authorList>
            <person name="Tian Z."/>
        </authorList>
    </citation>
    <scope>NUCLEOTIDE SEQUENCE [LARGE SCALE GENOMIC DNA]</scope>
    <source>
        <strain evidence="13 14">Z23</strain>
    </source>
</reference>
<evidence type="ECO:0000313" key="14">
    <source>
        <dbReference type="Proteomes" id="UP000274097"/>
    </source>
</evidence>
<feature type="region of interest" description="Disordered" evidence="11">
    <location>
        <begin position="1"/>
        <end position="59"/>
    </location>
</feature>
<evidence type="ECO:0000313" key="13">
    <source>
        <dbReference type="EMBL" id="RMI27200.1"/>
    </source>
</evidence>
<comment type="similarity">
    <text evidence="2 10">Belongs to the glycosyl hydrolase 10 (cellulase F) family.</text>
</comment>
<keyword evidence="14" id="KW-1185">Reference proteome</keyword>
<protein>
    <recommendedName>
        <fullName evidence="10">Beta-xylanase</fullName>
        <ecNumber evidence="10">3.2.1.8</ecNumber>
    </recommendedName>
</protein>
<dbReference type="PANTHER" id="PTHR31490:SF88">
    <property type="entry name" value="BETA-XYLANASE"/>
    <property type="match status" value="1"/>
</dbReference>
<evidence type="ECO:0000256" key="11">
    <source>
        <dbReference type="SAM" id="MobiDB-lite"/>
    </source>
</evidence>
<comment type="caution">
    <text evidence="13">The sequence shown here is derived from an EMBL/GenBank/DDBJ whole genome shotgun (WGS) entry which is preliminary data.</text>
</comment>
<keyword evidence="8 10" id="KW-0624">Polysaccharide degradation</keyword>
<evidence type="ECO:0000256" key="10">
    <source>
        <dbReference type="RuleBase" id="RU361174"/>
    </source>
</evidence>
<dbReference type="EC" id="3.2.1.8" evidence="10"/>
<proteinExistence type="inferred from homology"/>
<keyword evidence="4" id="KW-0732">Signal</keyword>
<name>A0ABX9VQE2_9PROT</name>
<evidence type="ECO:0000256" key="4">
    <source>
        <dbReference type="ARBA" id="ARBA00022729"/>
    </source>
</evidence>
<dbReference type="SUPFAM" id="SSF51445">
    <property type="entry name" value="(Trans)glycosidases"/>
    <property type="match status" value="1"/>
</dbReference>
<dbReference type="InterPro" id="IPR044846">
    <property type="entry name" value="GH10"/>
</dbReference>
<evidence type="ECO:0000256" key="3">
    <source>
        <dbReference type="ARBA" id="ARBA00022651"/>
    </source>
</evidence>
<comment type="catalytic activity">
    <reaction evidence="1 10">
        <text>Endohydrolysis of (1-&gt;4)-beta-D-xylosidic linkages in xylans.</text>
        <dbReference type="EC" id="3.2.1.8"/>
    </reaction>
</comment>
<feature type="region of interest" description="Disordered" evidence="11">
    <location>
        <begin position="401"/>
        <end position="434"/>
    </location>
</feature>
<evidence type="ECO:0000256" key="1">
    <source>
        <dbReference type="ARBA" id="ARBA00000681"/>
    </source>
</evidence>
<dbReference type="Proteomes" id="UP000274097">
    <property type="component" value="Unassembled WGS sequence"/>
</dbReference>
<evidence type="ECO:0000256" key="8">
    <source>
        <dbReference type="ARBA" id="ARBA00023326"/>
    </source>
</evidence>
<evidence type="ECO:0000256" key="2">
    <source>
        <dbReference type="ARBA" id="ARBA00007495"/>
    </source>
</evidence>
<dbReference type="PANTHER" id="PTHR31490">
    <property type="entry name" value="GLYCOSYL HYDROLASE"/>
    <property type="match status" value="1"/>
</dbReference>
<dbReference type="Pfam" id="PF00331">
    <property type="entry name" value="Glyco_hydro_10"/>
    <property type="match status" value="1"/>
</dbReference>
<keyword evidence="6 10" id="KW-0119">Carbohydrate metabolism</keyword>
<dbReference type="PRINTS" id="PR00134">
    <property type="entry name" value="GLHYDRLASE10"/>
</dbReference>
<accession>A0ABX9VQE2</accession>
<feature type="active site" description="Nucleophile" evidence="9">
    <location>
        <position position="340"/>
    </location>
</feature>
<feature type="domain" description="GH10" evidence="12">
    <location>
        <begin position="119"/>
        <end position="426"/>
    </location>
</feature>
<evidence type="ECO:0000256" key="9">
    <source>
        <dbReference type="PROSITE-ProRule" id="PRU10061"/>
    </source>
</evidence>
<evidence type="ECO:0000256" key="6">
    <source>
        <dbReference type="ARBA" id="ARBA00023277"/>
    </source>
</evidence>
<dbReference type="InterPro" id="IPR017853">
    <property type="entry name" value="GH"/>
</dbReference>
<feature type="compositionally biased region" description="Basic and acidic residues" evidence="11">
    <location>
        <begin position="401"/>
        <end position="420"/>
    </location>
</feature>
<dbReference type="SMART" id="SM00633">
    <property type="entry name" value="Glyco_10"/>
    <property type="match status" value="1"/>
</dbReference>
<dbReference type="PROSITE" id="PS51760">
    <property type="entry name" value="GH10_2"/>
    <property type="match status" value="1"/>
</dbReference>
<evidence type="ECO:0000259" key="12">
    <source>
        <dbReference type="PROSITE" id="PS51760"/>
    </source>
</evidence>
<evidence type="ECO:0000256" key="5">
    <source>
        <dbReference type="ARBA" id="ARBA00022801"/>
    </source>
</evidence>
<organism evidence="13 14">
    <name type="scientific">Teichococcus wenyumeiae</name>
    <dbReference type="NCBI Taxonomy" id="2478470"/>
    <lineage>
        <taxon>Bacteria</taxon>
        <taxon>Pseudomonadati</taxon>
        <taxon>Pseudomonadota</taxon>
        <taxon>Alphaproteobacteria</taxon>
        <taxon>Acetobacterales</taxon>
        <taxon>Roseomonadaceae</taxon>
        <taxon>Roseomonas</taxon>
    </lineage>
</organism>
<dbReference type="InterPro" id="IPR031158">
    <property type="entry name" value="GH10_AS"/>
</dbReference>
<keyword evidence="3" id="KW-0858">Xylan degradation</keyword>
<gene>
    <name evidence="13" type="ORF">EBE87_02180</name>
</gene>
<dbReference type="InterPro" id="IPR001000">
    <property type="entry name" value="GH10_dom"/>
</dbReference>
<evidence type="ECO:0000256" key="7">
    <source>
        <dbReference type="ARBA" id="ARBA00023295"/>
    </source>
</evidence>
<keyword evidence="5 10" id="KW-0378">Hydrolase</keyword>
<keyword evidence="7 10" id="KW-0326">Glycosidase</keyword>
<sequence length="434" mass="47199">MGDHHHPPLRPPGLGNGADRLPRRGAAGAGHRPLGLEPVAPRARCQGAGTQDGRGGRQAGLVDAGARHPMMPPLPRRALLAAGAAGVLARRAVAEEPGLAALAAARGIAFGSMACEYHLRETPALWPLLRREAGFIVPGLELKWAASEPEPGRFAFTDAEALLARAREAGMAAHGHALVWHEALPPWFDAKLDAAGMRQVLRRHIAGVAGHFASQLAVWDVVNEPVAPHERQPRGLRDTPFLRAMGPDYIPLALEWAAEADPAAKLRINEFDLELRNSYQQDRREAMLELLNTLVRRRAPLHALGIQAHLRLREASWDAELLRRFIRDVASLGLEVHITELDIIDRLAPADPAARDAEAAATLREFLSAVLAEPAVNTIALWGLTDRYAWASDNSFARRRDGLPSRAHPYDTDLRPKPDRAAIAAALRDTPRPG</sequence>
<dbReference type="PROSITE" id="PS00591">
    <property type="entry name" value="GH10_1"/>
    <property type="match status" value="1"/>
</dbReference>